<feature type="compositionally biased region" description="Basic and acidic residues" evidence="1">
    <location>
        <begin position="227"/>
        <end position="240"/>
    </location>
</feature>
<feature type="region of interest" description="Disordered" evidence="1">
    <location>
        <begin position="211"/>
        <end position="248"/>
    </location>
</feature>
<comment type="caution">
    <text evidence="2">The sequence shown here is derived from an EMBL/GenBank/DDBJ whole genome shotgun (WGS) entry which is preliminary data.</text>
</comment>
<evidence type="ECO:0000313" key="3">
    <source>
        <dbReference type="Proteomes" id="UP001159363"/>
    </source>
</evidence>
<dbReference type="EMBL" id="JARBHB010000001">
    <property type="protein sequence ID" value="KAJ8897071.1"/>
    <property type="molecule type" value="Genomic_DNA"/>
</dbReference>
<sequence>MTCFHATNRWQIACNTSAGQHQRDGREGTTAPIVADCPTRHNLTPTTGWLLNPPPGQTRSYRVLASEEMSYTTERNLKCVVKRGSEGIPHPGNGVVRPGVTSRAERHAPLTRGLTGQISCTTRLSPRRTVFEPRRGRLGPSHVGIVMYDAVGQRVFSGISRLPLPFQCGAAQHSSRFTLIGSQDLVVKSRPDIFTHSPHSLDLARQITRSPLEGKGGISNTSPCTRHLNEEAREAEDPKKNPPTSGIVRHDSHLHFAIHIKQQVDGRLKTIFPTSKSVYCSPTMSQARVYHSLLLFGVGIKRMALQDITSNFTQNADKAMGSDASSLHHARA</sequence>
<evidence type="ECO:0000256" key="1">
    <source>
        <dbReference type="SAM" id="MobiDB-lite"/>
    </source>
</evidence>
<gene>
    <name evidence="2" type="ORF">PR048_002417</name>
</gene>
<evidence type="ECO:0000313" key="2">
    <source>
        <dbReference type="EMBL" id="KAJ8897071.1"/>
    </source>
</evidence>
<dbReference type="Proteomes" id="UP001159363">
    <property type="component" value="Chromosome 1"/>
</dbReference>
<name>A0ABQ9IKA3_9NEOP</name>
<keyword evidence="3" id="KW-1185">Reference proteome</keyword>
<protein>
    <submittedName>
        <fullName evidence="2">Uncharacterized protein</fullName>
    </submittedName>
</protein>
<proteinExistence type="predicted"/>
<accession>A0ABQ9IKA3</accession>
<organism evidence="2 3">
    <name type="scientific">Dryococelus australis</name>
    <dbReference type="NCBI Taxonomy" id="614101"/>
    <lineage>
        <taxon>Eukaryota</taxon>
        <taxon>Metazoa</taxon>
        <taxon>Ecdysozoa</taxon>
        <taxon>Arthropoda</taxon>
        <taxon>Hexapoda</taxon>
        <taxon>Insecta</taxon>
        <taxon>Pterygota</taxon>
        <taxon>Neoptera</taxon>
        <taxon>Polyneoptera</taxon>
        <taxon>Phasmatodea</taxon>
        <taxon>Verophasmatodea</taxon>
        <taxon>Anareolatae</taxon>
        <taxon>Phasmatidae</taxon>
        <taxon>Eurycanthinae</taxon>
        <taxon>Dryococelus</taxon>
    </lineage>
</organism>
<reference evidence="2 3" key="1">
    <citation type="submission" date="2023-02" db="EMBL/GenBank/DDBJ databases">
        <title>LHISI_Scaffold_Assembly.</title>
        <authorList>
            <person name="Stuart O.P."/>
            <person name="Cleave R."/>
            <person name="Magrath M.J.L."/>
            <person name="Mikheyev A.S."/>
        </authorList>
    </citation>
    <scope>NUCLEOTIDE SEQUENCE [LARGE SCALE GENOMIC DNA]</scope>
    <source>
        <strain evidence="2">Daus_M_001</strain>
        <tissue evidence="2">Leg muscle</tissue>
    </source>
</reference>